<dbReference type="OrthoDB" id="1895832at2"/>
<keyword evidence="3" id="KW-1185">Reference proteome</keyword>
<evidence type="ECO:0000256" key="1">
    <source>
        <dbReference type="SAM" id="SignalP"/>
    </source>
</evidence>
<evidence type="ECO:0000313" key="3">
    <source>
        <dbReference type="Proteomes" id="UP000003639"/>
    </source>
</evidence>
<comment type="caution">
    <text evidence="2">The sequence shown here is derived from an EMBL/GenBank/DDBJ whole genome shotgun (WGS) entry which is preliminary data.</text>
</comment>
<accession>A6NY58</accession>
<dbReference type="Gene3D" id="3.80.10.10">
    <property type="entry name" value="Ribonuclease Inhibitor"/>
    <property type="match status" value="1"/>
</dbReference>
<proteinExistence type="predicted"/>
<reference evidence="2 3" key="2">
    <citation type="submission" date="2007-06" db="EMBL/GenBank/DDBJ databases">
        <title>Draft genome sequence of Pseudoflavonifractor capillosus ATCC 29799.</title>
        <authorList>
            <person name="Sudarsanam P."/>
            <person name="Ley R."/>
            <person name="Guruge J."/>
            <person name="Turnbaugh P.J."/>
            <person name="Mahowald M."/>
            <person name="Liep D."/>
            <person name="Gordon J."/>
        </authorList>
    </citation>
    <scope>NUCLEOTIDE SEQUENCE [LARGE SCALE GENOMIC DNA]</scope>
    <source>
        <strain evidence="2 3">ATCC 29799</strain>
    </source>
</reference>
<dbReference type="RefSeq" id="WP_006573665.1">
    <property type="nucleotide sequence ID" value="NZ_AAXG02000028.1"/>
</dbReference>
<gene>
    <name evidence="2" type="ORF">BACCAP_03157</name>
</gene>
<protein>
    <submittedName>
        <fullName evidence="2">Uncharacterized protein</fullName>
    </submittedName>
</protein>
<sequence length="330" mass="36287">MKRNYVYVAVISCVILLAGSLAGCQNTAQQEPKVEQVQESTRIDSGMLVTYDGENTELTVSDTVTKVDADLFKETKSPEEVTHIVLGAGVEEISPTAFDGFTELRSVTVPKENKNFCSFTDDARNCTYLCGVDKPIIFCFPGKESGIVMTGSTDAPYFYGLGTSVDFVCNGAVFTIQAEKDYDDAIRWYCSSMRHGEHTLAFRADEEFQGGNYEVNILRTASDDIVFQRKSGCSADVYILTPSGDRVDSDSWGVNDGALSFYLGEDSELRYEKIGYDYCDFEQYESCPDGIDGNATYSEEGVASVANGKLVLTADKTCTVSDYWNMRGTS</sequence>
<dbReference type="AlphaFoldDB" id="A6NY58"/>
<dbReference type="InterPro" id="IPR032675">
    <property type="entry name" value="LRR_dom_sf"/>
</dbReference>
<dbReference type="EMBL" id="AAXG02000028">
    <property type="protein sequence ID" value="EDM99228.1"/>
    <property type="molecule type" value="Genomic_DNA"/>
</dbReference>
<name>A6NY58_9FIRM</name>
<keyword evidence="1" id="KW-0732">Signal</keyword>
<feature type="chain" id="PRO_5038985990" evidence="1">
    <location>
        <begin position="23"/>
        <end position="330"/>
    </location>
</feature>
<dbReference type="Proteomes" id="UP000003639">
    <property type="component" value="Unassembled WGS sequence"/>
</dbReference>
<evidence type="ECO:0000313" key="2">
    <source>
        <dbReference type="EMBL" id="EDM99228.1"/>
    </source>
</evidence>
<dbReference type="PROSITE" id="PS51257">
    <property type="entry name" value="PROKAR_LIPOPROTEIN"/>
    <property type="match status" value="1"/>
</dbReference>
<reference evidence="2 3" key="1">
    <citation type="submission" date="2007-04" db="EMBL/GenBank/DDBJ databases">
        <authorList>
            <person name="Fulton L."/>
            <person name="Clifton S."/>
            <person name="Fulton B."/>
            <person name="Xu J."/>
            <person name="Minx P."/>
            <person name="Pepin K.H."/>
            <person name="Johnson M."/>
            <person name="Thiruvilangam P."/>
            <person name="Bhonagiri V."/>
            <person name="Nash W.E."/>
            <person name="Mardis E.R."/>
            <person name="Wilson R.K."/>
        </authorList>
    </citation>
    <scope>NUCLEOTIDE SEQUENCE [LARGE SCALE GENOMIC DNA]</scope>
    <source>
        <strain evidence="2 3">ATCC 29799</strain>
    </source>
</reference>
<feature type="signal peptide" evidence="1">
    <location>
        <begin position="1"/>
        <end position="22"/>
    </location>
</feature>
<organism evidence="2 3">
    <name type="scientific">Pseudoflavonifractor capillosus ATCC 29799</name>
    <dbReference type="NCBI Taxonomy" id="411467"/>
    <lineage>
        <taxon>Bacteria</taxon>
        <taxon>Bacillati</taxon>
        <taxon>Bacillota</taxon>
        <taxon>Clostridia</taxon>
        <taxon>Eubacteriales</taxon>
        <taxon>Oscillospiraceae</taxon>
        <taxon>Pseudoflavonifractor</taxon>
    </lineage>
</organism>